<dbReference type="PANTHER" id="PTHR43081">
    <property type="entry name" value="ADENYLATE CYCLASE, TERMINAL-DIFFERENTIATION SPECIFIC-RELATED"/>
    <property type="match status" value="1"/>
</dbReference>
<dbReference type="InterPro" id="IPR001054">
    <property type="entry name" value="A/G_cyclase"/>
</dbReference>
<dbReference type="Gene3D" id="3.30.70.1230">
    <property type="entry name" value="Nucleotide cyclase"/>
    <property type="match status" value="1"/>
</dbReference>
<evidence type="ECO:0000256" key="1">
    <source>
        <dbReference type="ARBA" id="ARBA00005381"/>
    </source>
</evidence>
<gene>
    <name evidence="5" type="ORF">YM304_07200</name>
</gene>
<dbReference type="KEGG" id="aym:YM304_07200"/>
<dbReference type="InterPro" id="IPR000253">
    <property type="entry name" value="FHA_dom"/>
</dbReference>
<dbReference type="PROSITE" id="PS50006">
    <property type="entry name" value="FHA_DOMAIN"/>
    <property type="match status" value="1"/>
</dbReference>
<dbReference type="SUPFAM" id="SSF55073">
    <property type="entry name" value="Nucleotide cyclase"/>
    <property type="match status" value="1"/>
</dbReference>
<dbReference type="InterPro" id="IPR029787">
    <property type="entry name" value="Nucleotide_cyclase"/>
</dbReference>
<comment type="similarity">
    <text evidence="1">Belongs to the adenylyl cyclase class-3 family.</text>
</comment>
<dbReference type="InterPro" id="IPR050697">
    <property type="entry name" value="Adenylyl/Guanylyl_Cyclase_3/4"/>
</dbReference>
<evidence type="ECO:0000259" key="4">
    <source>
        <dbReference type="PROSITE" id="PS50125"/>
    </source>
</evidence>
<dbReference type="PANTHER" id="PTHR43081:SF1">
    <property type="entry name" value="ADENYLATE CYCLASE, TERMINAL-DIFFERENTIATION SPECIFIC"/>
    <property type="match status" value="1"/>
</dbReference>
<dbReference type="AlphaFoldDB" id="A0A6C7DX29"/>
<protein>
    <recommendedName>
        <fullName evidence="7">Adenylate cyclase</fullName>
    </recommendedName>
</protein>
<reference evidence="5 6" key="1">
    <citation type="journal article" date="2013" name="Int. J. Syst. Evol. Microbiol.">
        <title>Ilumatobacter nonamiense sp. nov. and Ilumatobacter coccineum sp. nov., isolated from seashore sand.</title>
        <authorList>
            <person name="Matsumoto A."/>
            <person name="Kasai H."/>
            <person name="Matsuo Y."/>
            <person name="Shizuri Y."/>
            <person name="Ichikawa N."/>
            <person name="Fujita N."/>
            <person name="Omura S."/>
            <person name="Takahashi Y."/>
        </authorList>
    </citation>
    <scope>NUCLEOTIDE SEQUENCE [LARGE SCALE GENOMIC DNA]</scope>
    <source>
        <strain evidence="6">NBRC 103263 / KCTC 29153 / YM16-304</strain>
    </source>
</reference>
<dbReference type="Pfam" id="PF00211">
    <property type="entry name" value="Guanylate_cyc"/>
    <property type="match status" value="1"/>
</dbReference>
<keyword evidence="6" id="KW-1185">Reference proteome</keyword>
<evidence type="ECO:0000256" key="2">
    <source>
        <dbReference type="ARBA" id="ARBA00022553"/>
    </source>
</evidence>
<evidence type="ECO:0000259" key="3">
    <source>
        <dbReference type="PROSITE" id="PS50006"/>
    </source>
</evidence>
<dbReference type="GO" id="GO:0004016">
    <property type="term" value="F:adenylate cyclase activity"/>
    <property type="evidence" value="ECO:0007669"/>
    <property type="project" value="UniProtKB-ARBA"/>
</dbReference>
<proteinExistence type="inferred from homology"/>
<dbReference type="Pfam" id="PF00498">
    <property type="entry name" value="FHA"/>
    <property type="match status" value="1"/>
</dbReference>
<dbReference type="SMART" id="SM00044">
    <property type="entry name" value="CYCc"/>
    <property type="match status" value="1"/>
</dbReference>
<evidence type="ECO:0008006" key="7">
    <source>
        <dbReference type="Google" id="ProtNLM"/>
    </source>
</evidence>
<accession>A0A6C7DX29</accession>
<dbReference type="CDD" id="cd00060">
    <property type="entry name" value="FHA"/>
    <property type="match status" value="1"/>
</dbReference>
<dbReference type="SMART" id="SM00240">
    <property type="entry name" value="FHA"/>
    <property type="match status" value="1"/>
</dbReference>
<dbReference type="InterPro" id="IPR008984">
    <property type="entry name" value="SMAD_FHA_dom_sf"/>
</dbReference>
<organism evidence="5 6">
    <name type="scientific">Ilumatobacter coccineus (strain NBRC 103263 / KCTC 29153 / YM16-304)</name>
    <dbReference type="NCBI Taxonomy" id="1313172"/>
    <lineage>
        <taxon>Bacteria</taxon>
        <taxon>Bacillati</taxon>
        <taxon>Actinomycetota</taxon>
        <taxon>Acidimicrobiia</taxon>
        <taxon>Acidimicrobiales</taxon>
        <taxon>Ilumatobacteraceae</taxon>
        <taxon>Ilumatobacter</taxon>
    </lineage>
</organism>
<dbReference type="GO" id="GO:0035556">
    <property type="term" value="P:intracellular signal transduction"/>
    <property type="evidence" value="ECO:0007669"/>
    <property type="project" value="InterPro"/>
</dbReference>
<evidence type="ECO:0000313" key="5">
    <source>
        <dbReference type="EMBL" id="BAN01034.1"/>
    </source>
</evidence>
<dbReference type="Proteomes" id="UP000011863">
    <property type="component" value="Chromosome"/>
</dbReference>
<dbReference type="PROSITE" id="PS50125">
    <property type="entry name" value="GUANYLATE_CYCLASE_2"/>
    <property type="match status" value="1"/>
</dbReference>
<dbReference type="EMBL" id="AP012057">
    <property type="protein sequence ID" value="BAN01034.1"/>
    <property type="molecule type" value="Genomic_DNA"/>
</dbReference>
<dbReference type="GO" id="GO:0009190">
    <property type="term" value="P:cyclic nucleotide biosynthetic process"/>
    <property type="evidence" value="ECO:0007669"/>
    <property type="project" value="InterPro"/>
</dbReference>
<sequence length="346" mass="36568">MHPVVEIRQPNQPTLFISIRGPLEVGRECNGVLLADPQVSRRHLSIDVDAGRVIVSDLGSTNGSTLDGNRLVAPSVLGPGSEVKCGETTIRLDAPVAAVKPVDDAKGTVVSGADLDPTGTIVATPPTVTPNAPDPLLVAQRPIAGGDEAVYRTSIDMVAESAQSDGVDVRALPADQGTVTIVFSDIESSTERNVQLGDQVWMQVLGDHNRIVTDRVNQYGGTIIKNQGDGYMLSFSGARVALDCMMAVQRDLTAHASANPDRSVRIRIGMHTGEVLADQDGDLFGTHVVVAARVANLAQGGEILVSSLTKEIIASRGDITFDPPRNVHLKGIGDAVVYPMDWARHG</sequence>
<feature type="domain" description="Guanylate cyclase" evidence="4">
    <location>
        <begin position="180"/>
        <end position="295"/>
    </location>
</feature>
<dbReference type="SUPFAM" id="SSF49879">
    <property type="entry name" value="SMAD/FHA domain"/>
    <property type="match status" value="1"/>
</dbReference>
<name>A0A6C7DX29_ILUCY</name>
<feature type="domain" description="FHA" evidence="3">
    <location>
        <begin position="23"/>
        <end position="71"/>
    </location>
</feature>
<evidence type="ECO:0000313" key="6">
    <source>
        <dbReference type="Proteomes" id="UP000011863"/>
    </source>
</evidence>
<keyword evidence="2" id="KW-0597">Phosphoprotein</keyword>
<dbReference type="CDD" id="cd07302">
    <property type="entry name" value="CHD"/>
    <property type="match status" value="1"/>
</dbReference>
<dbReference type="Gene3D" id="2.60.200.20">
    <property type="match status" value="1"/>
</dbReference>